<dbReference type="NCBIfam" id="TIGR00696">
    <property type="entry name" value="wecG_tagA_cpsF"/>
    <property type="match status" value="1"/>
</dbReference>
<dbReference type="EMBL" id="CP040558">
    <property type="protein sequence ID" value="QCU73929.1"/>
    <property type="molecule type" value="Genomic_DNA"/>
</dbReference>
<keyword evidence="2 3" id="KW-0808">Transferase</keyword>
<evidence type="ECO:0000313" key="4">
    <source>
        <dbReference type="Proteomes" id="UP000310065"/>
    </source>
</evidence>
<gene>
    <name evidence="3" type="ORF">FFU37_05415</name>
</gene>
<dbReference type="PANTHER" id="PTHR34136">
    <property type="match status" value="1"/>
</dbReference>
<evidence type="ECO:0000256" key="2">
    <source>
        <dbReference type="ARBA" id="ARBA00022679"/>
    </source>
</evidence>
<sequence>MELVNMRERCSVIKMDVDVTNLDSVLHQVEILALKKQGAYVCVSNVHMCIETLDSNEFKQVVNNADLVIPDGKPLSWAQKFLGFKEAKQVRGQDIMNALCAASGEERLNIGFYGGSSDELLSTVKRKMIETYPDIRISYAYSPPFRPLTLEEDEQVVEDINNANVNVLFVGIGCPKQERWMAGHKDKLNCVMLGVGAAYDFIAGSKKHAPRWVQKIGMEWLFRLCSEPKRLWRRYLSTNPRFIWHFGKQYFKYLIK</sequence>
<evidence type="ECO:0000256" key="1">
    <source>
        <dbReference type="ARBA" id="ARBA00022676"/>
    </source>
</evidence>
<organism evidence="3 4">
    <name type="scientific">Pseudoalteromonas distincta</name>
    <dbReference type="NCBI Taxonomy" id="77608"/>
    <lineage>
        <taxon>Bacteria</taxon>
        <taxon>Pseudomonadati</taxon>
        <taxon>Pseudomonadota</taxon>
        <taxon>Gammaproteobacteria</taxon>
        <taxon>Alteromonadales</taxon>
        <taxon>Pseudoalteromonadaceae</taxon>
        <taxon>Pseudoalteromonas</taxon>
    </lineage>
</organism>
<accession>A0A4P9J045</accession>
<proteinExistence type="predicted"/>
<protein>
    <submittedName>
        <fullName evidence="3">WecB/TagA/CpsF family glycosyltransferase</fullName>
    </submittedName>
</protein>
<dbReference type="CDD" id="cd06533">
    <property type="entry name" value="Glyco_transf_WecG_TagA"/>
    <property type="match status" value="1"/>
</dbReference>
<dbReference type="KEGG" id="pdv:FFU37_05415"/>
<dbReference type="Proteomes" id="UP000310065">
    <property type="component" value="Chromosome L1"/>
</dbReference>
<dbReference type="PANTHER" id="PTHR34136:SF1">
    <property type="entry name" value="UDP-N-ACETYL-D-MANNOSAMINURONIC ACID TRANSFERASE"/>
    <property type="match status" value="1"/>
</dbReference>
<dbReference type="Pfam" id="PF03808">
    <property type="entry name" value="Glyco_tran_WecG"/>
    <property type="match status" value="1"/>
</dbReference>
<evidence type="ECO:0000313" key="3">
    <source>
        <dbReference type="EMBL" id="QCU73929.1"/>
    </source>
</evidence>
<dbReference type="GO" id="GO:0016758">
    <property type="term" value="F:hexosyltransferase activity"/>
    <property type="evidence" value="ECO:0007669"/>
    <property type="project" value="TreeGrafter"/>
</dbReference>
<keyword evidence="1" id="KW-0328">Glycosyltransferase</keyword>
<name>A0A4P9J045_9GAMM</name>
<dbReference type="AlphaFoldDB" id="A0A4P9J045"/>
<reference evidence="3 4" key="1">
    <citation type="submission" date="2019-05" db="EMBL/GenBank/DDBJ databases">
        <title>Complete genome sequence of Pseudoalteromonas sp. 16-SW-7(T) isolated from the Okhotsk Sea, Russia.</title>
        <authorList>
            <person name="Nguyen T.H."/>
            <person name="Nedashkovskaya O.I."/>
            <person name="Kim S.-G."/>
        </authorList>
    </citation>
    <scope>NUCLEOTIDE SEQUENCE [LARGE SCALE GENOMIC DNA]</scope>
    <source>
        <strain evidence="3 4">16-SW-7</strain>
    </source>
</reference>
<dbReference type="InterPro" id="IPR004629">
    <property type="entry name" value="WecG_TagA_CpsF"/>
</dbReference>